<dbReference type="RefSeq" id="WP_311161674.1">
    <property type="nucleotide sequence ID" value="NZ_JAVQLW010000002.1"/>
</dbReference>
<protein>
    <submittedName>
        <fullName evidence="7">ABC transporter substrate-binding protein</fullName>
    </submittedName>
</protein>
<keyword evidence="4" id="KW-0406">Ion transport</keyword>
<evidence type="ECO:0000256" key="5">
    <source>
        <dbReference type="ARBA" id="ARBA00022729"/>
    </source>
</evidence>
<dbReference type="PANTHER" id="PTHR30532:SF1">
    <property type="entry name" value="IRON(3+)-HYDROXAMATE-BINDING PROTEIN FHUD"/>
    <property type="match status" value="1"/>
</dbReference>
<dbReference type="PROSITE" id="PS50983">
    <property type="entry name" value="FE_B12_PBP"/>
    <property type="match status" value="1"/>
</dbReference>
<evidence type="ECO:0000259" key="6">
    <source>
        <dbReference type="PROSITE" id="PS50983"/>
    </source>
</evidence>
<dbReference type="InterPro" id="IPR002491">
    <property type="entry name" value="ABC_transptr_periplasmic_BD"/>
</dbReference>
<dbReference type="Pfam" id="PF01497">
    <property type="entry name" value="Peripla_BP_2"/>
    <property type="match status" value="1"/>
</dbReference>
<sequence length="285" mass="30842">MRSAVAFAAAGPVFAQTGQGTRLAAIDWAMFETAVALGHMPVAACELIRYRAETPSPVIPDDVVDLGLRGAPNFELLQLIRPDFILTSPFYIAHEAKLRTIAPVVSLPFYMPGEAPLAKMETALVELGRTIGARGAARAAMALADQTFANLSTRLHSFRDRPVCLVNIGDERHLRAFGFDSLPGDALARLGLNNAWAAKTQFSFRAPLPIERLADMPEARLVIIGDVPIEARAGLSNSMLWRALPPISEGRLYQLPEINVYGGLPSALRFATLLVEAFEAGPIRT</sequence>
<comment type="similarity">
    <text evidence="2">Belongs to the bacterial solute-binding protein 8 family.</text>
</comment>
<keyword evidence="8" id="KW-1185">Reference proteome</keyword>
<gene>
    <name evidence="7" type="ORF">RGQ15_16385</name>
</gene>
<evidence type="ECO:0000256" key="2">
    <source>
        <dbReference type="ARBA" id="ARBA00008814"/>
    </source>
</evidence>
<dbReference type="EMBL" id="JAVQLW010000002">
    <property type="protein sequence ID" value="MDS9469144.1"/>
    <property type="molecule type" value="Genomic_DNA"/>
</dbReference>
<dbReference type="Gene3D" id="3.40.50.1980">
    <property type="entry name" value="Nitrogenase molybdenum iron protein domain"/>
    <property type="match status" value="2"/>
</dbReference>
<dbReference type="Proteomes" id="UP001269144">
    <property type="component" value="Unassembled WGS sequence"/>
</dbReference>
<evidence type="ECO:0000256" key="3">
    <source>
        <dbReference type="ARBA" id="ARBA00022448"/>
    </source>
</evidence>
<comment type="subcellular location">
    <subcellularLocation>
        <location evidence="1">Cell envelope</location>
    </subcellularLocation>
</comment>
<dbReference type="PRINTS" id="PR01715">
    <property type="entry name" value="FERRIBNDNGPP"/>
</dbReference>
<evidence type="ECO:0000313" key="7">
    <source>
        <dbReference type="EMBL" id="MDS9469144.1"/>
    </source>
</evidence>
<evidence type="ECO:0000313" key="8">
    <source>
        <dbReference type="Proteomes" id="UP001269144"/>
    </source>
</evidence>
<dbReference type="PANTHER" id="PTHR30532">
    <property type="entry name" value="IRON III DICITRATE-BINDING PERIPLASMIC PROTEIN"/>
    <property type="match status" value="1"/>
</dbReference>
<dbReference type="SUPFAM" id="SSF53807">
    <property type="entry name" value="Helical backbone' metal receptor"/>
    <property type="match status" value="1"/>
</dbReference>
<dbReference type="InterPro" id="IPR051313">
    <property type="entry name" value="Bact_iron-sidero_bind"/>
</dbReference>
<evidence type="ECO:0000256" key="4">
    <source>
        <dbReference type="ARBA" id="ARBA00022496"/>
    </source>
</evidence>
<feature type="domain" description="Fe/B12 periplasmic-binding" evidence="6">
    <location>
        <begin position="22"/>
        <end position="282"/>
    </location>
</feature>
<keyword evidence="5" id="KW-0732">Signal</keyword>
<keyword evidence="4" id="KW-0410">Iron transport</keyword>
<accession>A0ABU2HXW7</accession>
<name>A0ABU2HXW7_9RHOB</name>
<reference evidence="8" key="1">
    <citation type="submission" date="2023-07" db="EMBL/GenBank/DDBJ databases">
        <title>Paracoccus sp. MBLB3053 whole genome sequence.</title>
        <authorList>
            <person name="Hwang C.Y."/>
            <person name="Cho E.-S."/>
            <person name="Seo M.-J."/>
        </authorList>
    </citation>
    <scope>NUCLEOTIDE SEQUENCE [LARGE SCALE GENOMIC DNA]</scope>
    <source>
        <strain evidence="8">MBLB3053</strain>
    </source>
</reference>
<organism evidence="7 8">
    <name type="scientific">Paracoccus aurantius</name>
    <dbReference type="NCBI Taxonomy" id="3073814"/>
    <lineage>
        <taxon>Bacteria</taxon>
        <taxon>Pseudomonadati</taxon>
        <taxon>Pseudomonadota</taxon>
        <taxon>Alphaproteobacteria</taxon>
        <taxon>Rhodobacterales</taxon>
        <taxon>Paracoccaceae</taxon>
        <taxon>Paracoccus</taxon>
    </lineage>
</organism>
<keyword evidence="3" id="KW-0813">Transport</keyword>
<proteinExistence type="inferred from homology"/>
<comment type="caution">
    <text evidence="7">The sequence shown here is derived from an EMBL/GenBank/DDBJ whole genome shotgun (WGS) entry which is preliminary data.</text>
</comment>
<evidence type="ECO:0000256" key="1">
    <source>
        <dbReference type="ARBA" id="ARBA00004196"/>
    </source>
</evidence>
<keyword evidence="4" id="KW-0408">Iron</keyword>